<comment type="caution">
    <text evidence="2">The sequence shown here is derived from an EMBL/GenBank/DDBJ whole genome shotgun (WGS) entry which is preliminary data.</text>
</comment>
<proteinExistence type="predicted"/>
<sequence>MRRRRVALAGLMVAAVLAGGCAAVEPARPSAQPSPAPYGTGPMIVAVSSDGVVVADPGSGSYRGYSSRGELRWTDREAYRQDADAVCAARCPDAVLSAPAGDVPTWRRPMGHAALGGAAGKRVLSVRGPSDAVLAESTPGKGGWLTLLRNGVKRTRIPISSAVGLLWVEDPARSAALIAYDDPDVAGADIRWFRRDRHGWRPTGRTAPAAGVWGACLADGGDLTVLTGPSARMLVNGRTVPLRTDLRVAAECAAGRDGAVVLDRWVDERGVRHTAVRGVGVDGRQIWARELAAEATVSADPDGRRFALVHDGTAEIVDARGRTTSRFGGVVAAAFAGKGELVTLDAGARPKRLKLG</sequence>
<keyword evidence="3" id="KW-1185">Reference proteome</keyword>
<dbReference type="EMBL" id="BSEV01000004">
    <property type="protein sequence ID" value="GLK09306.1"/>
    <property type="molecule type" value="Genomic_DNA"/>
</dbReference>
<organism evidence="2 3">
    <name type="scientific">Streptosporangium carneum</name>
    <dbReference type="NCBI Taxonomy" id="47481"/>
    <lineage>
        <taxon>Bacteria</taxon>
        <taxon>Bacillati</taxon>
        <taxon>Actinomycetota</taxon>
        <taxon>Actinomycetes</taxon>
        <taxon>Streptosporangiales</taxon>
        <taxon>Streptosporangiaceae</taxon>
        <taxon>Streptosporangium</taxon>
    </lineage>
</organism>
<evidence type="ECO:0008006" key="4">
    <source>
        <dbReference type="Google" id="ProtNLM"/>
    </source>
</evidence>
<protein>
    <recommendedName>
        <fullName evidence="4">Lipoprotein LpqB beta-propeller domain-containing protein</fullName>
    </recommendedName>
</protein>
<dbReference type="PROSITE" id="PS51257">
    <property type="entry name" value="PROKAR_LIPOPROTEIN"/>
    <property type="match status" value="1"/>
</dbReference>
<feature type="signal peptide" evidence="1">
    <location>
        <begin position="1"/>
        <end position="22"/>
    </location>
</feature>
<keyword evidence="1" id="KW-0732">Signal</keyword>
<reference evidence="2" key="2">
    <citation type="submission" date="2023-01" db="EMBL/GenBank/DDBJ databases">
        <authorList>
            <person name="Sun Q."/>
            <person name="Evtushenko L."/>
        </authorList>
    </citation>
    <scope>NUCLEOTIDE SEQUENCE</scope>
    <source>
        <strain evidence="2">VKM Ac-2007</strain>
    </source>
</reference>
<evidence type="ECO:0000313" key="2">
    <source>
        <dbReference type="EMBL" id="GLK09306.1"/>
    </source>
</evidence>
<evidence type="ECO:0000256" key="1">
    <source>
        <dbReference type="SAM" id="SignalP"/>
    </source>
</evidence>
<name>A0A9W6I0Q4_9ACTN</name>
<reference evidence="2" key="1">
    <citation type="journal article" date="2014" name="Int. J. Syst. Evol. Microbiol.">
        <title>Complete genome sequence of Corynebacterium casei LMG S-19264T (=DSM 44701T), isolated from a smear-ripened cheese.</title>
        <authorList>
            <consortium name="US DOE Joint Genome Institute (JGI-PGF)"/>
            <person name="Walter F."/>
            <person name="Albersmeier A."/>
            <person name="Kalinowski J."/>
            <person name="Ruckert C."/>
        </authorList>
    </citation>
    <scope>NUCLEOTIDE SEQUENCE</scope>
    <source>
        <strain evidence="2">VKM Ac-2007</strain>
    </source>
</reference>
<dbReference type="RefSeq" id="WP_271217759.1">
    <property type="nucleotide sequence ID" value="NZ_BAAAVD010000004.1"/>
</dbReference>
<dbReference type="Proteomes" id="UP001143474">
    <property type="component" value="Unassembled WGS sequence"/>
</dbReference>
<feature type="chain" id="PRO_5040758777" description="Lipoprotein LpqB beta-propeller domain-containing protein" evidence="1">
    <location>
        <begin position="23"/>
        <end position="356"/>
    </location>
</feature>
<accession>A0A9W6I0Q4</accession>
<gene>
    <name evidence="2" type="ORF">GCM10017600_27120</name>
</gene>
<evidence type="ECO:0000313" key="3">
    <source>
        <dbReference type="Proteomes" id="UP001143474"/>
    </source>
</evidence>
<dbReference type="AlphaFoldDB" id="A0A9W6I0Q4"/>